<evidence type="ECO:0000313" key="2">
    <source>
        <dbReference type="EMBL" id="SMC64531.1"/>
    </source>
</evidence>
<dbReference type="AlphaFoldDB" id="A0A1W2AVR1"/>
<dbReference type="RefSeq" id="WP_084017302.1">
    <property type="nucleotide sequence ID" value="NZ_FWXS01000005.1"/>
</dbReference>
<dbReference type="STRING" id="1434700.SAMN06296427_10594"/>
<evidence type="ECO:0000313" key="3">
    <source>
        <dbReference type="Proteomes" id="UP000192393"/>
    </source>
</evidence>
<dbReference type="OrthoDB" id="1068986at2"/>
<proteinExistence type="predicted"/>
<organism evidence="2 3">
    <name type="scientific">Moheibacter sediminis</name>
    <dbReference type="NCBI Taxonomy" id="1434700"/>
    <lineage>
        <taxon>Bacteria</taxon>
        <taxon>Pseudomonadati</taxon>
        <taxon>Bacteroidota</taxon>
        <taxon>Flavobacteriia</taxon>
        <taxon>Flavobacteriales</taxon>
        <taxon>Weeksellaceae</taxon>
        <taxon>Moheibacter</taxon>
    </lineage>
</organism>
<gene>
    <name evidence="2" type="ORF">SAMN06296427_10594</name>
</gene>
<sequence length="194" mass="22242">MQRFIAALLLFASLQLAAQPKLNVIYKKETKVFDVQDSTKVTQDAPTLYYLNLTKTVSEYFLVTENFDESKYIPTNFLYKNMETNTYTQQLESGEYVHNSLPKLDWVLKPETKKILGYSVKKAILDLGAEKQVTAWYSNMTYQNGPENYHRLPGLILEIEVNEKINGQKQRTTFTAIAVDLSKNTKTISDPAKP</sequence>
<accession>A0A1W2AVR1</accession>
<protein>
    <submittedName>
        <fullName evidence="2">GLPGLI family protein</fullName>
    </submittedName>
</protein>
<evidence type="ECO:0000256" key="1">
    <source>
        <dbReference type="SAM" id="SignalP"/>
    </source>
</evidence>
<dbReference type="Pfam" id="PF22252">
    <property type="entry name" value="PNGase_F-II_N"/>
    <property type="match status" value="1"/>
</dbReference>
<reference evidence="2 3" key="1">
    <citation type="submission" date="2017-04" db="EMBL/GenBank/DDBJ databases">
        <authorList>
            <person name="Afonso C.L."/>
            <person name="Miller P.J."/>
            <person name="Scott M.A."/>
            <person name="Spackman E."/>
            <person name="Goraichik I."/>
            <person name="Dimitrov K.M."/>
            <person name="Suarez D.L."/>
            <person name="Swayne D.E."/>
        </authorList>
    </citation>
    <scope>NUCLEOTIDE SEQUENCE [LARGE SCALE GENOMIC DNA]</scope>
    <source>
        <strain evidence="2 3">CGMCC 1.12708</strain>
    </source>
</reference>
<keyword evidence="3" id="KW-1185">Reference proteome</keyword>
<name>A0A1W2AVR1_9FLAO</name>
<dbReference type="EMBL" id="FWXS01000005">
    <property type="protein sequence ID" value="SMC64531.1"/>
    <property type="molecule type" value="Genomic_DNA"/>
</dbReference>
<dbReference type="NCBIfam" id="TIGR01200">
    <property type="entry name" value="GLPGLI"/>
    <property type="match status" value="1"/>
</dbReference>
<dbReference type="InterPro" id="IPR005901">
    <property type="entry name" value="GLPGLI"/>
</dbReference>
<feature type="chain" id="PRO_5012822803" evidence="1">
    <location>
        <begin position="18"/>
        <end position="194"/>
    </location>
</feature>
<feature type="signal peptide" evidence="1">
    <location>
        <begin position="1"/>
        <end position="17"/>
    </location>
</feature>
<dbReference type="Proteomes" id="UP000192393">
    <property type="component" value="Unassembled WGS sequence"/>
</dbReference>
<keyword evidence="1" id="KW-0732">Signal</keyword>